<proteinExistence type="inferred from homology"/>
<gene>
    <name evidence="3" type="ORF">PFISCL1PPCAC_22770</name>
</gene>
<comment type="similarity">
    <text evidence="1">Belongs to the calycin superfamily. Fatty-acid binding protein (FABP) family.</text>
</comment>
<dbReference type="EMBL" id="BTSY01000006">
    <property type="protein sequence ID" value="GMT31473.1"/>
    <property type="molecule type" value="Genomic_DNA"/>
</dbReference>
<dbReference type="GO" id="GO:0008289">
    <property type="term" value="F:lipid binding"/>
    <property type="evidence" value="ECO:0007669"/>
    <property type="project" value="UniProtKB-KW"/>
</dbReference>
<reference evidence="3" key="1">
    <citation type="submission" date="2023-10" db="EMBL/GenBank/DDBJ databases">
        <title>Genome assembly of Pristionchus species.</title>
        <authorList>
            <person name="Yoshida K."/>
            <person name="Sommer R.J."/>
        </authorList>
    </citation>
    <scope>NUCLEOTIDE SEQUENCE</scope>
    <source>
        <strain evidence="3">RS5133</strain>
    </source>
</reference>
<dbReference type="AlphaFoldDB" id="A0AAV5WJ65"/>
<dbReference type="Gene3D" id="2.40.128.20">
    <property type="match status" value="1"/>
</dbReference>
<dbReference type="PRINTS" id="PR00178">
    <property type="entry name" value="FATTYACIDBP"/>
</dbReference>
<protein>
    <recommendedName>
        <fullName evidence="5">Lipocalin/cytosolic fatty-acid binding domain-containing protein</fullName>
    </recommendedName>
</protein>
<evidence type="ECO:0000313" key="3">
    <source>
        <dbReference type="EMBL" id="GMT31473.1"/>
    </source>
</evidence>
<evidence type="ECO:0000256" key="1">
    <source>
        <dbReference type="ARBA" id="ARBA00008390"/>
    </source>
</evidence>
<dbReference type="InterPro" id="IPR031259">
    <property type="entry name" value="ILBP"/>
</dbReference>
<sequence length="159" mass="18591">MSDRRRYKKPLSLEQELIGEWNLLESDNFEVFLEKIGFNKMHRQIATLQSGTLTISFHEGEWTMFTEGAYTIHRTIFRIGETKEERTIDGRTVVNTWSAKENEKLLWIEVNQSTGVEIKCELFVKNQLLVHKMKCAGVRATRTYTKSRVCTLRRLSSVC</sequence>
<evidence type="ECO:0008006" key="5">
    <source>
        <dbReference type="Google" id="ProtNLM"/>
    </source>
</evidence>
<dbReference type="CDD" id="cd00742">
    <property type="entry name" value="FABP"/>
    <property type="match status" value="1"/>
</dbReference>
<dbReference type="Proteomes" id="UP001432322">
    <property type="component" value="Unassembled WGS sequence"/>
</dbReference>
<evidence type="ECO:0000256" key="2">
    <source>
        <dbReference type="ARBA" id="ARBA00023121"/>
    </source>
</evidence>
<keyword evidence="2" id="KW-0446">Lipid-binding</keyword>
<keyword evidence="4" id="KW-1185">Reference proteome</keyword>
<name>A0AAV5WJ65_9BILA</name>
<comment type="caution">
    <text evidence="3">The sequence shown here is derived from an EMBL/GenBank/DDBJ whole genome shotgun (WGS) entry which is preliminary data.</text>
</comment>
<dbReference type="SUPFAM" id="SSF50814">
    <property type="entry name" value="Lipocalins"/>
    <property type="match status" value="1"/>
</dbReference>
<evidence type="ECO:0000313" key="4">
    <source>
        <dbReference type="Proteomes" id="UP001432322"/>
    </source>
</evidence>
<organism evidence="3 4">
    <name type="scientific">Pristionchus fissidentatus</name>
    <dbReference type="NCBI Taxonomy" id="1538716"/>
    <lineage>
        <taxon>Eukaryota</taxon>
        <taxon>Metazoa</taxon>
        <taxon>Ecdysozoa</taxon>
        <taxon>Nematoda</taxon>
        <taxon>Chromadorea</taxon>
        <taxon>Rhabditida</taxon>
        <taxon>Rhabditina</taxon>
        <taxon>Diplogasteromorpha</taxon>
        <taxon>Diplogasteroidea</taxon>
        <taxon>Neodiplogasteridae</taxon>
        <taxon>Pristionchus</taxon>
    </lineage>
</organism>
<dbReference type="PANTHER" id="PTHR11955">
    <property type="entry name" value="FATTY ACID BINDING PROTEIN"/>
    <property type="match status" value="1"/>
</dbReference>
<dbReference type="InterPro" id="IPR000463">
    <property type="entry name" value="Fatty_acid-bd"/>
</dbReference>
<accession>A0AAV5WJ65</accession>
<dbReference type="InterPro" id="IPR012674">
    <property type="entry name" value="Calycin"/>
</dbReference>